<dbReference type="InterPro" id="IPR051083">
    <property type="entry name" value="GrpII_Intron_Splice-Mob/Def"/>
</dbReference>
<evidence type="ECO:0000256" key="3">
    <source>
        <dbReference type="ARBA" id="ARBA00022695"/>
    </source>
</evidence>
<evidence type="ECO:0000256" key="5">
    <source>
        <dbReference type="ARBA" id="ARBA00022842"/>
    </source>
</evidence>
<dbReference type="EMBL" id="CP038033">
    <property type="protein sequence ID" value="QBQ55832.1"/>
    <property type="molecule type" value="Genomic_DNA"/>
</dbReference>
<keyword evidence="12" id="KW-1185">Reference proteome</keyword>
<dbReference type="GO" id="GO:0003964">
    <property type="term" value="F:RNA-directed DNA polymerase activity"/>
    <property type="evidence" value="ECO:0007669"/>
    <property type="project" value="UniProtKB-KW"/>
</dbReference>
<comment type="catalytic activity">
    <reaction evidence="9">
        <text>DNA(n) + a 2'-deoxyribonucleoside 5'-triphosphate = DNA(n+1) + diphosphate</text>
        <dbReference type="Rhea" id="RHEA:22508"/>
        <dbReference type="Rhea" id="RHEA-COMP:17339"/>
        <dbReference type="Rhea" id="RHEA-COMP:17340"/>
        <dbReference type="ChEBI" id="CHEBI:33019"/>
        <dbReference type="ChEBI" id="CHEBI:61560"/>
        <dbReference type="ChEBI" id="CHEBI:173112"/>
        <dbReference type="EC" id="2.7.7.49"/>
    </reaction>
</comment>
<proteinExistence type="inferred from homology"/>
<evidence type="ECO:0000259" key="10">
    <source>
        <dbReference type="PROSITE" id="PS50878"/>
    </source>
</evidence>
<keyword evidence="6 11" id="KW-0695">RNA-directed DNA polymerase</keyword>
<evidence type="ECO:0000256" key="2">
    <source>
        <dbReference type="ARBA" id="ARBA00022679"/>
    </source>
</evidence>
<evidence type="ECO:0000256" key="8">
    <source>
        <dbReference type="ARBA" id="ARBA00034120"/>
    </source>
</evidence>
<dbReference type="InterPro" id="IPR043504">
    <property type="entry name" value="Peptidase_S1_PA_chymotrypsin"/>
</dbReference>
<comment type="similarity">
    <text evidence="8">Belongs to the bacterial reverse transcriptase family.</text>
</comment>
<dbReference type="Pfam" id="PF13365">
    <property type="entry name" value="Trypsin_2"/>
    <property type="match status" value="1"/>
</dbReference>
<organism evidence="11 12">
    <name type="scientific">Nitrosococcus wardiae</name>
    <dbReference type="NCBI Taxonomy" id="1814290"/>
    <lineage>
        <taxon>Bacteria</taxon>
        <taxon>Pseudomonadati</taxon>
        <taxon>Pseudomonadota</taxon>
        <taxon>Gammaproteobacteria</taxon>
        <taxon>Chromatiales</taxon>
        <taxon>Chromatiaceae</taxon>
        <taxon>Nitrosococcus</taxon>
    </lineage>
</organism>
<evidence type="ECO:0000313" key="12">
    <source>
        <dbReference type="Proteomes" id="UP000294325"/>
    </source>
</evidence>
<dbReference type="InterPro" id="IPR000123">
    <property type="entry name" value="Reverse_transcriptase_msDNA"/>
</dbReference>
<dbReference type="PROSITE" id="PS50878">
    <property type="entry name" value="RT_POL"/>
    <property type="match status" value="1"/>
</dbReference>
<evidence type="ECO:0000256" key="6">
    <source>
        <dbReference type="ARBA" id="ARBA00022918"/>
    </source>
</evidence>
<dbReference type="SUPFAM" id="SSF56672">
    <property type="entry name" value="DNA/RNA polymerases"/>
    <property type="match status" value="1"/>
</dbReference>
<keyword evidence="7" id="KW-0051">Antiviral defense</keyword>
<evidence type="ECO:0000256" key="9">
    <source>
        <dbReference type="ARBA" id="ARBA00048173"/>
    </source>
</evidence>
<evidence type="ECO:0000256" key="4">
    <source>
        <dbReference type="ARBA" id="ARBA00022723"/>
    </source>
</evidence>
<dbReference type="OrthoDB" id="7055795at2"/>
<dbReference type="RefSeq" id="WP_134359087.1">
    <property type="nucleotide sequence ID" value="NZ_CP038033.1"/>
</dbReference>
<feature type="domain" description="Reverse transcriptase" evidence="10">
    <location>
        <begin position="25"/>
        <end position="251"/>
    </location>
</feature>
<keyword evidence="5" id="KW-0460">Magnesium</keyword>
<accession>A0A4P7C4U5</accession>
<dbReference type="Pfam" id="PF00078">
    <property type="entry name" value="RVT_1"/>
    <property type="match status" value="1"/>
</dbReference>
<name>A0A4P7C4U5_9GAMM</name>
<dbReference type="Gene3D" id="2.40.10.10">
    <property type="entry name" value="Trypsin-like serine proteases"/>
    <property type="match status" value="2"/>
</dbReference>
<dbReference type="GO" id="GO:0051607">
    <property type="term" value="P:defense response to virus"/>
    <property type="evidence" value="ECO:0007669"/>
    <property type="project" value="UniProtKB-KW"/>
</dbReference>
<gene>
    <name evidence="11" type="ORF">E3U44_15915</name>
</gene>
<dbReference type="Proteomes" id="UP000294325">
    <property type="component" value="Chromosome"/>
</dbReference>
<dbReference type="GO" id="GO:0003723">
    <property type="term" value="F:RNA binding"/>
    <property type="evidence" value="ECO:0007669"/>
    <property type="project" value="InterPro"/>
</dbReference>
<reference evidence="11 12" key="1">
    <citation type="submission" date="2019-03" db="EMBL/GenBank/DDBJ databases">
        <title>The genome sequence of Nitrosococcus wardiae strain D1FHST reveals the archetypal metabolic capacity of ammonia-oxidizing Gammaproteobacteria.</title>
        <authorList>
            <person name="Wang L."/>
            <person name="Lim C.K."/>
            <person name="Hanson T.E."/>
            <person name="Dang H."/>
            <person name="Klotz M.G."/>
        </authorList>
    </citation>
    <scope>NUCLEOTIDE SEQUENCE [LARGE SCALE GENOMIC DNA]</scope>
    <source>
        <strain evidence="11 12">D1FHS</strain>
    </source>
</reference>
<dbReference type="PRINTS" id="PR00866">
    <property type="entry name" value="RNADNAPOLMS"/>
</dbReference>
<keyword evidence="4" id="KW-0479">Metal-binding</keyword>
<keyword evidence="2" id="KW-0808">Transferase</keyword>
<evidence type="ECO:0000256" key="7">
    <source>
        <dbReference type="ARBA" id="ARBA00023118"/>
    </source>
</evidence>
<evidence type="ECO:0000313" key="11">
    <source>
        <dbReference type="EMBL" id="QBQ55832.1"/>
    </source>
</evidence>
<dbReference type="CDD" id="cd03487">
    <property type="entry name" value="RT_Bac_retron_II"/>
    <property type="match status" value="1"/>
</dbReference>
<dbReference type="PANTHER" id="PTHR34047:SF7">
    <property type="entry name" value="RNA-DIRECTED DNA POLYMERASE"/>
    <property type="match status" value="1"/>
</dbReference>
<dbReference type="InterPro" id="IPR009003">
    <property type="entry name" value="Peptidase_S1_PA"/>
</dbReference>
<dbReference type="SUPFAM" id="SSF50494">
    <property type="entry name" value="Trypsin-like serine proteases"/>
    <property type="match status" value="1"/>
</dbReference>
<dbReference type="InterPro" id="IPR043502">
    <property type="entry name" value="DNA/RNA_pol_sf"/>
</dbReference>
<keyword evidence="3" id="KW-0548">Nucleotidyltransferase</keyword>
<dbReference type="AlphaFoldDB" id="A0A4P7C4U5"/>
<dbReference type="PANTHER" id="PTHR34047">
    <property type="entry name" value="NUCLEAR INTRON MATURASE 1, MITOCHONDRIAL-RELATED"/>
    <property type="match status" value="1"/>
</dbReference>
<dbReference type="InterPro" id="IPR000477">
    <property type="entry name" value="RT_dom"/>
</dbReference>
<dbReference type="EC" id="2.7.7.49" evidence="1"/>
<protein>
    <recommendedName>
        <fullName evidence="1">RNA-directed DNA polymerase</fullName>
        <ecNumber evidence="1">2.7.7.49</ecNumber>
    </recommendedName>
</protein>
<dbReference type="GO" id="GO:0046872">
    <property type="term" value="F:metal ion binding"/>
    <property type="evidence" value="ECO:0007669"/>
    <property type="project" value="UniProtKB-KW"/>
</dbReference>
<evidence type="ECO:0000256" key="1">
    <source>
        <dbReference type="ARBA" id="ARBA00012493"/>
    </source>
</evidence>
<dbReference type="KEGG" id="nwr:E3U44_15915"/>
<sequence>MNKEDFLKITTHNELASMFGMSYAKLTKIIYKTDGVYKYHQFQIPKKNGGHREIASPSKKLKKIQSELKELFYEIYPSKPSAHGFAKNKSIVTNAERHLDKRFIFNIDLSNFFGSIHFGRIRNLFKSSPFNFNNSIATILAQICCFDNSLPQGAPTSPILSNMIAWKLDTQLQSLAKMTNGTYTRYADDISFSFTTTKGRLPEEIVILRGGEAAPGHALTHIIEENGFFINYDKVRLCSRLSRMEVTGLTVNELTNVRRKYVRQLSSMLHAWRKHGYELAEKDFNEKYDTRYRASGKPKSFLHVVKGKLAFLRSVKTERDPIYIKLATQFNDLVTDEHKFKIKVPSDPEKNAINALWVIEACYDNEEGEAMVPQGSGFQLEDIGIVTCAHVVSEKGKIFEDLEAFKHDDSTVKYKLRVERICSHRDIAICSLLVEEGKEPPKHSVSRSANNVEMGQDVKLLGFPAYAPGHSYFMVDTKVAKIYTQSLVRKFEINALIREGNSGGPIIDSKSSVVGIALEGARKEAGNNGCLTIPELEDVLSDDKYKI</sequence>